<sequence length="1005" mass="110766">MIDVQQDQQAKLLAFQTLLDSSRDATQQQVDMATLRKLCARGIPDHPRHLRQLSYLLLLDVLPTDKRSWKRTLRQQREAYYALLAEHTDQAVSDGVKDPLSSTDALLVRLSNEIERVQSRITALRKHTAVNVASRLRRQDLNRLVDPAERSAEESSSGDEGSKRDPAEPLRRRRFIFSRLNAIAKSGQSDSPIPAAEAMASPDSVAAEVMSPRITLSTDLESKPTRLGALRPPPLATPSLSLSLPESSTSESKPNSPITLLSPRVIPPVGSASFPTFLDDEPDTHADSVLRLAYVLCRSHPEWAMGNVVDVAAQLYLILVRKQSHPLLDGFAEEQTYWALEAIVRGSQPFLSVEVREPVNAIGRRVAWADRHFWSVLQEHRLDPVLYADHWVWSILAFLPPPALLPLWDLLLSEPAPRTDMVVDICAAMVLASKQHLFIQRSRSEQGLWADDDEGEIDPQRSLAALQAFPIEQIGTDSVLDIAFELRQARMVAELIGDDPDAAIEPSWAAKMSTKVAASDAAATVSRLSSNWAAAAMVRWNTAKPSVGSISNWWSSGASDPSDRSEPITPASASPDKPPRFVSPKNTIKHALDQLPNSIAARRGRSDSGVSGISVTSLQERLSGLASGHQKSASQSSPGGPRPLLLSSKARRASHSSQGTPRSKRDSSPIGTPNAALSPPPSGEINGLYRVGSNRSSRSSLQLGEGKALDYGEVQTAAALAIGGLRRPSTRRFALPAIATGLLLARLHSNYPGHVPLNWAQNALLAVGSGVVGVLDTTRGDLIATLSESTASTFLPQLHESMISHPEGRQILRDRPTVSSQTVDLDKLRGMRRGTLGREYVEWLVRGNVTPDTRETVRYIDSPSLAYTMTRYRQTHDLYHTLFSLPPTLPHELTLKVVELSNMRLPVAALSSIFGPLRLSPKRRDLWLQDWAPWALRVGSEGRSLVGVYWEKRWEQGVGELRRELGVSRNDGLGVEAGWRGYREMRNLEREARRTGEWVDEPEHW</sequence>
<feature type="compositionally biased region" description="Polar residues" evidence="8">
    <location>
        <begin position="629"/>
        <end position="638"/>
    </location>
</feature>
<dbReference type="PANTHER" id="PTHR12922">
    <property type="entry name" value="UBIQUINONE BIOSYNTHESIS PROTEIN"/>
    <property type="match status" value="1"/>
</dbReference>
<evidence type="ECO:0000256" key="3">
    <source>
        <dbReference type="ARBA" id="ARBA00023128"/>
    </source>
</evidence>
<evidence type="ECO:0000256" key="2">
    <source>
        <dbReference type="ARBA" id="ARBA00022792"/>
    </source>
</evidence>
<evidence type="ECO:0000256" key="6">
    <source>
        <dbReference type="ARBA" id="ARBA00081568"/>
    </source>
</evidence>
<dbReference type="AlphaFoldDB" id="A0A427YEI2"/>
<evidence type="ECO:0000256" key="8">
    <source>
        <dbReference type="SAM" id="MobiDB-lite"/>
    </source>
</evidence>
<comment type="catalytic activity">
    <reaction evidence="7">
        <text>a 4-hydroxy-3-methoxy-5-(all-trans-polyprenyl)benzoate + H(+) = a 2-methoxy-6-(all-trans-polyprenyl)phenol + CO2</text>
        <dbReference type="Rhea" id="RHEA:81179"/>
        <dbReference type="Rhea" id="RHEA-COMP:9551"/>
        <dbReference type="Rhea" id="RHEA-COMP:10931"/>
        <dbReference type="ChEBI" id="CHEBI:15378"/>
        <dbReference type="ChEBI" id="CHEBI:16526"/>
        <dbReference type="ChEBI" id="CHEBI:62731"/>
        <dbReference type="ChEBI" id="CHEBI:84443"/>
        <dbReference type="EC" id="4.1.1.130"/>
    </reaction>
</comment>
<keyword evidence="4 7" id="KW-0472">Membrane</keyword>
<comment type="function">
    <text evidence="7">Lyase that catalyzes the C1-decarboxylation of 4-hydroxy-3-methoxy-5-(all-trans-polyprenyl)benzoic acid into 2-methoxy-6-(all-trans-polyprenyl)phenol during ubiquinone biosynthesis.</text>
</comment>
<dbReference type="Proteomes" id="UP000279259">
    <property type="component" value="Unassembled WGS sequence"/>
</dbReference>
<keyword evidence="5 7" id="KW-0456">Lyase</keyword>
<dbReference type="OrthoDB" id="4249at2759"/>
<accession>A0A427YEI2</accession>
<dbReference type="SUPFAM" id="SSF47923">
    <property type="entry name" value="Ypt/Rab-GAP domain of gyp1p"/>
    <property type="match status" value="1"/>
</dbReference>
<dbReference type="HAMAP" id="MF_03111">
    <property type="entry name" value="Coq4"/>
    <property type="match status" value="1"/>
</dbReference>
<reference evidence="9 10" key="1">
    <citation type="submission" date="2018-11" db="EMBL/GenBank/DDBJ databases">
        <title>Genome sequence of Saitozyma podzolica DSM 27192.</title>
        <authorList>
            <person name="Aliyu H."/>
            <person name="Gorte O."/>
            <person name="Ochsenreither K."/>
        </authorList>
    </citation>
    <scope>NUCLEOTIDE SEQUENCE [LARGE SCALE GENOMIC DNA]</scope>
    <source>
        <strain evidence="9 10">DSM 27192</strain>
    </source>
</reference>
<protein>
    <recommendedName>
        <fullName evidence="6">4-hydroxy-3-methoxy-5-polyprenylbenzoate decarboxylase</fullName>
    </recommendedName>
</protein>
<name>A0A427YEI2_9TREE</name>
<dbReference type="STRING" id="1890683.A0A427YEI2"/>
<feature type="region of interest" description="Disordered" evidence="8">
    <location>
        <begin position="556"/>
        <end position="584"/>
    </location>
</feature>
<dbReference type="Gene3D" id="1.10.472.80">
    <property type="entry name" value="Ypt/Rab-GAP domain of gyp1p, domain 3"/>
    <property type="match status" value="1"/>
</dbReference>
<dbReference type="InterPro" id="IPR027540">
    <property type="entry name" value="Coq4_euk"/>
</dbReference>
<dbReference type="InterPro" id="IPR007715">
    <property type="entry name" value="Coq4"/>
</dbReference>
<evidence type="ECO:0000256" key="5">
    <source>
        <dbReference type="ARBA" id="ARBA00023239"/>
    </source>
</evidence>
<keyword evidence="7" id="KW-0862">Zinc</keyword>
<feature type="region of interest" description="Disordered" evidence="8">
    <location>
        <begin position="216"/>
        <end position="261"/>
    </location>
</feature>
<comment type="similarity">
    <text evidence="7">Belongs to the COQ4 family.</text>
</comment>
<keyword evidence="7" id="KW-0479">Metal-binding</keyword>
<feature type="binding site" evidence="7">
    <location>
        <position position="876"/>
    </location>
    <ligand>
        <name>Zn(2+)</name>
        <dbReference type="ChEBI" id="CHEBI:29105"/>
    </ligand>
</feature>
<dbReference type="PANTHER" id="PTHR12922:SF7">
    <property type="entry name" value="UBIQUINONE BIOSYNTHESIS PROTEIN COQ4 HOMOLOG, MITOCHONDRIAL"/>
    <property type="match status" value="1"/>
</dbReference>
<dbReference type="GO" id="GO:0120539">
    <property type="term" value="F:4-hydroxy-3-methoxy-5-polyprenylbenzoate decarboxylase activity"/>
    <property type="evidence" value="ECO:0007669"/>
    <property type="project" value="UniProtKB-EC"/>
</dbReference>
<keyword evidence="2 7" id="KW-0999">Mitochondrion inner membrane</keyword>
<keyword evidence="3 7" id="KW-0496">Mitochondrion</keyword>
<comment type="subunit">
    <text evidence="7">Component of a multi-subunit COQ enzyme complex, composed of at least COQ3, COQ4, COQ5, COQ6, COQ7 and COQ9.</text>
</comment>
<dbReference type="GO" id="GO:0031314">
    <property type="term" value="C:extrinsic component of mitochondrial inner membrane"/>
    <property type="evidence" value="ECO:0007669"/>
    <property type="project" value="UniProtKB-UniRule"/>
</dbReference>
<evidence type="ECO:0000256" key="4">
    <source>
        <dbReference type="ARBA" id="ARBA00023136"/>
    </source>
</evidence>
<evidence type="ECO:0000313" key="10">
    <source>
        <dbReference type="Proteomes" id="UP000279259"/>
    </source>
</evidence>
<dbReference type="EMBL" id="RSCD01000013">
    <property type="protein sequence ID" value="RSH89492.1"/>
    <property type="molecule type" value="Genomic_DNA"/>
</dbReference>
<feature type="binding site" evidence="7">
    <location>
        <position position="877"/>
    </location>
    <ligand>
        <name>Zn(2+)</name>
        <dbReference type="ChEBI" id="CHEBI:29105"/>
    </ligand>
</feature>
<organism evidence="9 10">
    <name type="scientific">Saitozyma podzolica</name>
    <dbReference type="NCBI Taxonomy" id="1890683"/>
    <lineage>
        <taxon>Eukaryota</taxon>
        <taxon>Fungi</taxon>
        <taxon>Dikarya</taxon>
        <taxon>Basidiomycota</taxon>
        <taxon>Agaricomycotina</taxon>
        <taxon>Tremellomycetes</taxon>
        <taxon>Tremellales</taxon>
        <taxon>Trimorphomycetaceae</taxon>
        <taxon>Saitozyma</taxon>
    </lineage>
</organism>
<evidence type="ECO:0000313" key="9">
    <source>
        <dbReference type="EMBL" id="RSH89492.1"/>
    </source>
</evidence>
<dbReference type="Pfam" id="PF05019">
    <property type="entry name" value="Coq4"/>
    <property type="match status" value="1"/>
</dbReference>
<comment type="cofactor">
    <cofactor evidence="7">
        <name>Zn(2+)</name>
        <dbReference type="ChEBI" id="CHEBI:29105"/>
    </cofactor>
</comment>
<comment type="pathway">
    <text evidence="7">Cofactor biosynthesis; ubiquinone biosynthesis.</text>
</comment>
<feature type="region of interest" description="Disordered" evidence="8">
    <location>
        <begin position="143"/>
        <end position="170"/>
    </location>
</feature>
<dbReference type="GO" id="GO:0008270">
    <property type="term" value="F:zinc ion binding"/>
    <property type="evidence" value="ECO:0007669"/>
    <property type="project" value="UniProtKB-UniRule"/>
</dbReference>
<gene>
    <name evidence="7 9" type="primary">COQ4</name>
    <name evidence="9" type="ORF">EHS25_002041</name>
</gene>
<feature type="compositionally biased region" description="Basic and acidic residues" evidence="8">
    <location>
        <begin position="160"/>
        <end position="170"/>
    </location>
</feature>
<feature type="region of interest" description="Disordered" evidence="8">
    <location>
        <begin position="624"/>
        <end position="687"/>
    </location>
</feature>
<keyword evidence="10" id="KW-1185">Reference proteome</keyword>
<evidence type="ECO:0000256" key="7">
    <source>
        <dbReference type="HAMAP-Rule" id="MF_03111"/>
    </source>
</evidence>
<comment type="caution">
    <text evidence="9">The sequence shown here is derived from an EMBL/GenBank/DDBJ whole genome shotgun (WGS) entry which is preliminary data.</text>
</comment>
<keyword evidence="1 7" id="KW-0831">Ubiquinone biosynthesis</keyword>
<feature type="compositionally biased region" description="Low complexity" evidence="8">
    <location>
        <begin position="237"/>
        <end position="252"/>
    </location>
</feature>
<feature type="compositionally biased region" description="Basic and acidic residues" evidence="8">
    <location>
        <begin position="143"/>
        <end position="153"/>
    </location>
</feature>
<feature type="binding site" evidence="7">
    <location>
        <position position="892"/>
    </location>
    <ligand>
        <name>Zn(2+)</name>
        <dbReference type="ChEBI" id="CHEBI:29105"/>
    </ligand>
</feature>
<comment type="subcellular location">
    <subcellularLocation>
        <location evidence="7">Mitochondrion inner membrane</location>
        <topology evidence="7">Peripheral membrane protein</topology>
        <orientation evidence="7">Matrix side</orientation>
    </subcellularLocation>
</comment>
<evidence type="ECO:0000256" key="1">
    <source>
        <dbReference type="ARBA" id="ARBA00022688"/>
    </source>
</evidence>
<keyword evidence="9" id="KW-0830">Ubiquinone</keyword>
<dbReference type="UniPathway" id="UPA00232"/>
<proteinExistence type="inferred from homology"/>
<dbReference type="InterPro" id="IPR035969">
    <property type="entry name" value="Rab-GAP_TBC_sf"/>
</dbReference>
<feature type="binding site" evidence="7">
    <location>
        <position position="880"/>
    </location>
    <ligand>
        <name>Zn(2+)</name>
        <dbReference type="ChEBI" id="CHEBI:29105"/>
    </ligand>
</feature>